<accession>A0AAD7V218</accession>
<dbReference type="InterPro" id="IPR036259">
    <property type="entry name" value="MFS_trans_sf"/>
</dbReference>
<sequence length="518" mass="56986">MTSTTTGIQFDLAQAAATPAVENGGGYTIPKRSVASRQDDNDWHESTLTTISSSMDHNTKSHLHQHKEYMHKEETEVEHAPDERTLRPDDDYYNDTTKQPEAYYTEGLKNPGWLTVLGTFLLNIYTWGVVSSWGVFQVLYLKVYAGQTDEARISFVGTSANAIILALGLVGTPIIQRFHYRGTIFIGAVICCPLSQLLASFATELWEVFLTLGCMFGFGAGLCYIASSTLPSQWFFRRRGLASGIASCGACVGPMVFSPLTQSLITNMGYRNALRVLAAIGFATCCLGVVLIRPRYPPPSSSSSSLESEKQKQSKWWQRILSLDRAMFTWEYNFYLLHSFLSTFGYLPPFILAQTYASELGADPAFAAIFVSILEAGNGSSRIIFGWLGDQWLGRINVLFLTTLVSGIFTSVIWQNAITIHIFVIYCVLFGFTGGVFSGLQPVISAEIVGVDRIQEGVGVSYFLSLFGILTGTPIMGSLHLHYGWTAAIQFTGAMTIASAMAVLGTRFLMNKRLLAKV</sequence>
<comment type="subcellular location">
    <subcellularLocation>
        <location evidence="1">Membrane</location>
        <topology evidence="1">Multi-pass membrane protein</topology>
    </subcellularLocation>
</comment>
<feature type="transmembrane region" description="Helical" evidence="4">
    <location>
        <begin position="273"/>
        <end position="292"/>
    </location>
</feature>
<feature type="transmembrane region" description="Helical" evidence="4">
    <location>
        <begin position="182"/>
        <end position="202"/>
    </location>
</feature>
<reference evidence="6 7" key="1">
    <citation type="submission" date="2023-03" db="EMBL/GenBank/DDBJ databases">
        <title>Genome sequence of Lichtheimia ornata CBS 291.66.</title>
        <authorList>
            <person name="Mohabir J.T."/>
            <person name="Shea T.P."/>
            <person name="Kurbessoian T."/>
            <person name="Berby B."/>
            <person name="Fontaine J."/>
            <person name="Livny J."/>
            <person name="Gnirke A."/>
            <person name="Stajich J.E."/>
            <person name="Cuomo C.A."/>
        </authorList>
    </citation>
    <scope>NUCLEOTIDE SEQUENCE [LARGE SCALE GENOMIC DNA]</scope>
    <source>
        <strain evidence="6">CBS 291.66</strain>
    </source>
</reference>
<feature type="transmembrane region" description="Helical" evidence="4">
    <location>
        <begin position="392"/>
        <end position="414"/>
    </location>
</feature>
<comment type="similarity">
    <text evidence="2">Belongs to the major facilitator superfamily. Monocarboxylate porter (TC 2.A.1.13) family.</text>
</comment>
<dbReference type="SUPFAM" id="SSF103473">
    <property type="entry name" value="MFS general substrate transporter"/>
    <property type="match status" value="1"/>
</dbReference>
<dbReference type="EMBL" id="JARTCD010000041">
    <property type="protein sequence ID" value="KAJ8656246.1"/>
    <property type="molecule type" value="Genomic_DNA"/>
</dbReference>
<feature type="transmembrane region" description="Helical" evidence="4">
    <location>
        <begin position="365"/>
        <end position="385"/>
    </location>
</feature>
<feature type="domain" description="Major facilitator superfamily (MFS) profile" evidence="5">
    <location>
        <begin position="319"/>
        <end position="518"/>
    </location>
</feature>
<keyword evidence="7" id="KW-1185">Reference proteome</keyword>
<feature type="transmembrane region" description="Helical" evidence="4">
    <location>
        <begin position="487"/>
        <end position="510"/>
    </location>
</feature>
<keyword evidence="4" id="KW-0472">Membrane</keyword>
<dbReference type="Pfam" id="PF07690">
    <property type="entry name" value="MFS_1"/>
    <property type="match status" value="1"/>
</dbReference>
<dbReference type="GO" id="GO:0016020">
    <property type="term" value="C:membrane"/>
    <property type="evidence" value="ECO:0007669"/>
    <property type="project" value="UniProtKB-SubCell"/>
</dbReference>
<keyword evidence="4" id="KW-0812">Transmembrane</keyword>
<feature type="transmembrane region" description="Helical" evidence="4">
    <location>
        <begin position="332"/>
        <end position="353"/>
    </location>
</feature>
<evidence type="ECO:0000256" key="3">
    <source>
        <dbReference type="SAM" id="MobiDB-lite"/>
    </source>
</evidence>
<protein>
    <recommendedName>
        <fullName evidence="5">Major facilitator superfamily (MFS) profile domain-containing protein</fullName>
    </recommendedName>
</protein>
<evidence type="ECO:0000256" key="2">
    <source>
        <dbReference type="ARBA" id="ARBA00006727"/>
    </source>
</evidence>
<dbReference type="CDD" id="cd17352">
    <property type="entry name" value="MFS_MCT_SLC16"/>
    <property type="match status" value="1"/>
</dbReference>
<dbReference type="AlphaFoldDB" id="A0AAD7V218"/>
<feature type="transmembrane region" description="Helical" evidence="4">
    <location>
        <begin position="153"/>
        <end position="175"/>
    </location>
</feature>
<proteinExistence type="inferred from homology"/>
<name>A0AAD7V218_9FUNG</name>
<gene>
    <name evidence="6" type="ORF">O0I10_008040</name>
</gene>
<evidence type="ECO:0000256" key="4">
    <source>
        <dbReference type="SAM" id="Phobius"/>
    </source>
</evidence>
<dbReference type="RefSeq" id="XP_058341159.1">
    <property type="nucleotide sequence ID" value="XM_058488047.1"/>
</dbReference>
<feature type="transmembrane region" description="Helical" evidence="4">
    <location>
        <begin position="460"/>
        <end position="481"/>
    </location>
</feature>
<organism evidence="6 7">
    <name type="scientific">Lichtheimia ornata</name>
    <dbReference type="NCBI Taxonomy" id="688661"/>
    <lineage>
        <taxon>Eukaryota</taxon>
        <taxon>Fungi</taxon>
        <taxon>Fungi incertae sedis</taxon>
        <taxon>Mucoromycota</taxon>
        <taxon>Mucoromycotina</taxon>
        <taxon>Mucoromycetes</taxon>
        <taxon>Mucorales</taxon>
        <taxon>Lichtheimiaceae</taxon>
        <taxon>Lichtheimia</taxon>
    </lineage>
</organism>
<feature type="compositionally biased region" description="Basic and acidic residues" evidence="3">
    <location>
        <begin position="73"/>
        <end position="90"/>
    </location>
</feature>
<dbReference type="PROSITE" id="PS50850">
    <property type="entry name" value="MFS"/>
    <property type="match status" value="1"/>
</dbReference>
<feature type="transmembrane region" description="Helical" evidence="4">
    <location>
        <begin position="113"/>
        <end position="133"/>
    </location>
</feature>
<dbReference type="InterPro" id="IPR011701">
    <property type="entry name" value="MFS"/>
</dbReference>
<dbReference type="GO" id="GO:0022857">
    <property type="term" value="F:transmembrane transporter activity"/>
    <property type="evidence" value="ECO:0007669"/>
    <property type="project" value="InterPro"/>
</dbReference>
<feature type="region of interest" description="Disordered" evidence="3">
    <location>
        <begin position="73"/>
        <end position="92"/>
    </location>
</feature>
<evidence type="ECO:0000313" key="7">
    <source>
        <dbReference type="Proteomes" id="UP001234581"/>
    </source>
</evidence>
<dbReference type="PANTHER" id="PTHR11360">
    <property type="entry name" value="MONOCARBOXYLATE TRANSPORTER"/>
    <property type="match status" value="1"/>
</dbReference>
<dbReference type="PANTHER" id="PTHR11360:SF284">
    <property type="entry name" value="EG:103B4.3 PROTEIN-RELATED"/>
    <property type="match status" value="1"/>
</dbReference>
<keyword evidence="4" id="KW-1133">Transmembrane helix</keyword>
<feature type="transmembrane region" description="Helical" evidence="4">
    <location>
        <begin position="420"/>
        <end position="440"/>
    </location>
</feature>
<feature type="transmembrane region" description="Helical" evidence="4">
    <location>
        <begin position="208"/>
        <end position="227"/>
    </location>
</feature>
<dbReference type="Gene3D" id="1.20.1250.20">
    <property type="entry name" value="MFS general substrate transporter like domains"/>
    <property type="match status" value="2"/>
</dbReference>
<evidence type="ECO:0000259" key="5">
    <source>
        <dbReference type="PROSITE" id="PS50850"/>
    </source>
</evidence>
<comment type="caution">
    <text evidence="6">The sequence shown here is derived from an EMBL/GenBank/DDBJ whole genome shotgun (WGS) entry which is preliminary data.</text>
</comment>
<evidence type="ECO:0000313" key="6">
    <source>
        <dbReference type="EMBL" id="KAJ8656246.1"/>
    </source>
</evidence>
<dbReference type="GeneID" id="83215447"/>
<dbReference type="InterPro" id="IPR050327">
    <property type="entry name" value="Proton-linked_MCT"/>
</dbReference>
<dbReference type="InterPro" id="IPR020846">
    <property type="entry name" value="MFS_dom"/>
</dbReference>
<dbReference type="Proteomes" id="UP001234581">
    <property type="component" value="Unassembled WGS sequence"/>
</dbReference>
<feature type="transmembrane region" description="Helical" evidence="4">
    <location>
        <begin position="239"/>
        <end position="261"/>
    </location>
</feature>
<feature type="region of interest" description="Disordered" evidence="3">
    <location>
        <begin position="21"/>
        <end position="43"/>
    </location>
</feature>
<evidence type="ECO:0000256" key="1">
    <source>
        <dbReference type="ARBA" id="ARBA00004141"/>
    </source>
</evidence>